<dbReference type="RefSeq" id="WP_090064706.1">
    <property type="nucleotide sequence ID" value="NZ_FOFT01000003.1"/>
</dbReference>
<dbReference type="Proteomes" id="UP000199028">
    <property type="component" value="Unassembled WGS sequence"/>
</dbReference>
<sequence length="124" mass="13537">MDIETALKEAMTITGAVGAALVDYDSGMSLGSIGGGDWLNLEVAAAGNTEVVRSKQRVISALKLNDEIEDILITLHRQYHLIRLLSTGKRSDSKLFLYLVLDRERANLALARHSLKSIEADLTV</sequence>
<dbReference type="AlphaFoldDB" id="A0A1H9J3A4"/>
<organism evidence="1 2">
    <name type="scientific">Lentzea flaviverrucosa</name>
    <dbReference type="NCBI Taxonomy" id="200379"/>
    <lineage>
        <taxon>Bacteria</taxon>
        <taxon>Bacillati</taxon>
        <taxon>Actinomycetota</taxon>
        <taxon>Actinomycetes</taxon>
        <taxon>Pseudonocardiales</taxon>
        <taxon>Pseudonocardiaceae</taxon>
        <taxon>Lentzea</taxon>
    </lineage>
</organism>
<dbReference type="OrthoDB" id="3781969at2"/>
<accession>A0A1H9J3A4</accession>
<protein>
    <recommendedName>
        <fullName evidence="3">Roadblock/LAMTOR2 domain-containing protein</fullName>
    </recommendedName>
</protein>
<keyword evidence="2" id="KW-1185">Reference proteome</keyword>
<dbReference type="EMBL" id="FOFT01000003">
    <property type="protein sequence ID" value="SEQ81360.1"/>
    <property type="molecule type" value="Genomic_DNA"/>
</dbReference>
<name>A0A1H9J3A4_9PSEU</name>
<gene>
    <name evidence="1" type="ORF">SAMN05216195_103116</name>
</gene>
<evidence type="ECO:0008006" key="3">
    <source>
        <dbReference type="Google" id="ProtNLM"/>
    </source>
</evidence>
<proteinExistence type="predicted"/>
<reference evidence="2" key="1">
    <citation type="submission" date="2016-10" db="EMBL/GenBank/DDBJ databases">
        <authorList>
            <person name="Varghese N."/>
            <person name="Submissions S."/>
        </authorList>
    </citation>
    <scope>NUCLEOTIDE SEQUENCE [LARGE SCALE GENOMIC DNA]</scope>
    <source>
        <strain evidence="2">CGMCC 4.578</strain>
    </source>
</reference>
<evidence type="ECO:0000313" key="2">
    <source>
        <dbReference type="Proteomes" id="UP000199028"/>
    </source>
</evidence>
<evidence type="ECO:0000313" key="1">
    <source>
        <dbReference type="EMBL" id="SEQ81360.1"/>
    </source>
</evidence>